<feature type="region of interest" description="Disordered" evidence="5">
    <location>
        <begin position="765"/>
        <end position="785"/>
    </location>
</feature>
<comment type="subcellular location">
    <subcellularLocation>
        <location evidence="1">Nucleus</location>
    </subcellularLocation>
</comment>
<feature type="compositionally biased region" description="Polar residues" evidence="5">
    <location>
        <begin position="765"/>
        <end position="777"/>
    </location>
</feature>
<feature type="compositionally biased region" description="Low complexity" evidence="5">
    <location>
        <begin position="443"/>
        <end position="454"/>
    </location>
</feature>
<dbReference type="InterPro" id="IPR039462">
    <property type="entry name" value="Nup159/Nup146_N"/>
</dbReference>
<dbReference type="SUPFAM" id="SSF117289">
    <property type="entry name" value="Nucleoporin domain"/>
    <property type="match status" value="1"/>
</dbReference>
<feature type="compositionally biased region" description="Polar residues" evidence="5">
    <location>
        <begin position="859"/>
        <end position="870"/>
    </location>
</feature>
<evidence type="ECO:0000256" key="2">
    <source>
        <dbReference type="ARBA" id="ARBA00022448"/>
    </source>
</evidence>
<name>A0A4P6XJG7_9ASCO</name>
<dbReference type="Pfam" id="PF16755">
    <property type="entry name" value="Beta-prop_NUP159_NUP214"/>
    <property type="match status" value="1"/>
</dbReference>
<dbReference type="AlphaFoldDB" id="A0A4P6XJG7"/>
<feature type="region of interest" description="Disordered" evidence="5">
    <location>
        <begin position="547"/>
        <end position="635"/>
    </location>
</feature>
<sequence length="1179" mass="125421">MSREEVEEYFSEDLGFRLRTNKLGVLLFSLPVDFDIPVVAEKPLQLLHVAHKKQLFAASNTQSIGIGRLADLDDEAALKANFVAVSLKNVTHVRFDAANKYLYVISDGEMRRAAVDDYLKAPTSESFVSLGSDADVVAFEPSPAHASTYSYLDALQRLHIVHKNAQNEICGVTGFSWARDGSELIYVSENSLHFLSLDNVKTASYCVQDAGKLFSVHAINNSHWYVVGKSEDGEDDVHTLVAKIGTEFSLLELMLPPAFGDVCRAPAVYFASISGWINGTVLSFLASGLSTEVATLECGANTRLVAVSNDTDRAELPMDEDSEDTLPVGFAIELSGTARTVTDASPLIESAVGVLPRLLCVNNKGALFIWDIFDVAGVRENRLNLKQALALLPEVELDAVVAVENTHLRNVPASSITLTGFAKTLGSEHAKSKFGQASTLSSQPQTQPQPQQQPGAFGATSFGAINTAKPMFGSGDFKAGPKPDAKPETTHSSQAKPAFGGSGFGSSAASSTGFGGSGFGVAAKSGFGSSSAGFGLNAVFGQASFDTKQPEKPFGTTPSSSGQTQVSGYSGFGTNSKFGASPQTAQSTNSPFAKLSDEKGSSPFANLMKSEKESPFGAANNAQDSPVFGGSKKDDMASPFALLKTENKASPFGGLSGGTPSLLSGSNNATSSPFAGLELNKASPFASVAQDSTSSPFGRPFGTSNVSNENQDSVEAQFSSSESDADSETESLEESEASISGNESEVFAEKSKFSNMNLNKTAAASQGTGFGQFNPSSGPKIAPVSKDTRLGDLFGGFNAAKEPAAKAVGMSGSQQSSTSYESSRAATPRLNDSSLGLGKPAKVSEMGTKNDSDNVKSVPVSSASHDSKNLTSVIETNNTIEKPTHAKPEPLHQESELKPTYDGQDIGEIVKKTEFLKLGGFSEESDPKSDEVQRKFTELIQSAQGHMDILALNTEKAQVMIDAAGLHRKQLTDSDLATPALWTLGDLADLALLASTPRERLSEALTSARHQNTKLAALLERVNTCEQKKTELQHIITQIALHKQSVELAKLETRPLDVRAEMLRRKLRQKVAKVELLQEEIAQKILPFGVRLDLGHGGTERVEKLEKVVREVSLKARETARQVDALEQEVHRICANGGSEDGKEPLTIMGSSSAKRDQFAIAAKYVQAPVARKITPTPI</sequence>
<feature type="domain" description="Nucleoporin Nup159/Nup146 N-terminal" evidence="6">
    <location>
        <begin position="43"/>
        <end position="367"/>
    </location>
</feature>
<reference evidence="8" key="1">
    <citation type="submission" date="2019-03" db="EMBL/GenBank/DDBJ databases">
        <title>Snf2 controls pulcherriminic acid biosynthesis and connects pigmentation and antifungal activity of the yeast Metschnikowia pulcherrima.</title>
        <authorList>
            <person name="Gore-Lloyd D."/>
            <person name="Sumann I."/>
            <person name="Brachmann A.O."/>
            <person name="Schneeberger K."/>
            <person name="Ortiz-Merino R.A."/>
            <person name="Moreno-Beltran M."/>
            <person name="Schlaefli M."/>
            <person name="Kirner P."/>
            <person name="Santos Kron A."/>
            <person name="Wolfe K.H."/>
            <person name="Piel J."/>
            <person name="Ahrens C.H."/>
            <person name="Henk D."/>
            <person name="Freimoser F.M."/>
        </authorList>
    </citation>
    <scope>NUCLEOTIDE SEQUENCE [LARGE SCALE GENOMIC DNA]</scope>
    <source>
        <strain evidence="8">APC 1.2</strain>
    </source>
</reference>
<dbReference type="STRING" id="2163413.A0A4P6XJG7"/>
<evidence type="ECO:0000256" key="5">
    <source>
        <dbReference type="SAM" id="MobiDB-lite"/>
    </source>
</evidence>
<gene>
    <name evidence="7" type="primary">MPUL0B06440</name>
    <name evidence="7" type="ORF">METSCH_B06440</name>
</gene>
<dbReference type="Proteomes" id="UP000292447">
    <property type="component" value="Chromosome II"/>
</dbReference>
<feature type="compositionally biased region" description="Polar residues" evidence="5">
    <location>
        <begin position="556"/>
        <end position="591"/>
    </location>
</feature>
<evidence type="ECO:0000256" key="3">
    <source>
        <dbReference type="ARBA" id="ARBA00023242"/>
    </source>
</evidence>
<feature type="compositionally biased region" description="Low complexity" evidence="5">
    <location>
        <begin position="811"/>
        <end position="823"/>
    </location>
</feature>
<evidence type="ECO:0000259" key="6">
    <source>
        <dbReference type="Pfam" id="PF16755"/>
    </source>
</evidence>
<keyword evidence="3" id="KW-0539">Nucleus</keyword>
<dbReference type="Gene3D" id="2.130.10.10">
    <property type="entry name" value="YVTN repeat-like/Quinoprotein amine dehydrogenase"/>
    <property type="match status" value="1"/>
</dbReference>
<keyword evidence="2" id="KW-0813">Transport</keyword>
<feature type="region of interest" description="Disordered" evidence="5">
    <location>
        <begin position="647"/>
        <end position="746"/>
    </location>
</feature>
<evidence type="ECO:0000256" key="4">
    <source>
        <dbReference type="SAM" id="Coils"/>
    </source>
</evidence>
<organism evidence="7 8">
    <name type="scientific">Metschnikowia aff. pulcherrima</name>
    <dbReference type="NCBI Taxonomy" id="2163413"/>
    <lineage>
        <taxon>Eukaryota</taxon>
        <taxon>Fungi</taxon>
        <taxon>Dikarya</taxon>
        <taxon>Ascomycota</taxon>
        <taxon>Saccharomycotina</taxon>
        <taxon>Pichiomycetes</taxon>
        <taxon>Metschnikowiaceae</taxon>
        <taxon>Metschnikowia</taxon>
    </lineage>
</organism>
<evidence type="ECO:0000313" key="8">
    <source>
        <dbReference type="Proteomes" id="UP000292447"/>
    </source>
</evidence>
<dbReference type="InterPro" id="IPR015943">
    <property type="entry name" value="WD40/YVTN_repeat-like_dom_sf"/>
</dbReference>
<feature type="compositionally biased region" description="Basic and acidic residues" evidence="5">
    <location>
        <begin position="479"/>
        <end position="489"/>
    </location>
</feature>
<feature type="region of interest" description="Disordered" evidence="5">
    <location>
        <begin position="803"/>
        <end position="870"/>
    </location>
</feature>
<feature type="compositionally biased region" description="Polar residues" evidence="5">
    <location>
        <begin position="689"/>
        <end position="718"/>
    </location>
</feature>
<accession>A0A4P6XJG7</accession>
<dbReference type="EMBL" id="CP034457">
    <property type="protein sequence ID" value="QBM87442.1"/>
    <property type="molecule type" value="Genomic_DNA"/>
</dbReference>
<feature type="compositionally biased region" description="Low complexity" evidence="5">
    <location>
        <begin position="650"/>
        <end position="666"/>
    </location>
</feature>
<proteinExistence type="predicted"/>
<feature type="region of interest" description="Disordered" evidence="5">
    <location>
        <begin position="433"/>
        <end position="460"/>
    </location>
</feature>
<evidence type="ECO:0000313" key="7">
    <source>
        <dbReference type="EMBL" id="QBM87442.1"/>
    </source>
</evidence>
<keyword evidence="4" id="KW-0175">Coiled coil</keyword>
<keyword evidence="8" id="KW-1185">Reference proteome</keyword>
<protein>
    <submittedName>
        <fullName evidence="7">Nucleoporin or Nuclear pore complex subunit NUP214/Nup159</fullName>
    </submittedName>
</protein>
<feature type="coiled-coil region" evidence="4">
    <location>
        <begin position="1060"/>
        <end position="1136"/>
    </location>
</feature>
<dbReference type="GO" id="GO:0005634">
    <property type="term" value="C:nucleus"/>
    <property type="evidence" value="ECO:0007669"/>
    <property type="project" value="UniProtKB-SubCell"/>
</dbReference>
<feature type="region of interest" description="Disordered" evidence="5">
    <location>
        <begin position="473"/>
        <end position="507"/>
    </location>
</feature>
<feature type="compositionally biased region" description="Acidic residues" evidence="5">
    <location>
        <begin position="723"/>
        <end position="736"/>
    </location>
</feature>
<evidence type="ECO:0000256" key="1">
    <source>
        <dbReference type="ARBA" id="ARBA00004123"/>
    </source>
</evidence>